<evidence type="ECO:0000256" key="1">
    <source>
        <dbReference type="ARBA" id="ARBA00006640"/>
    </source>
</evidence>
<dbReference type="NCBIfam" id="TIGR00030">
    <property type="entry name" value="S21p"/>
    <property type="match status" value="1"/>
</dbReference>
<dbReference type="GO" id="GO:0005840">
    <property type="term" value="C:ribosome"/>
    <property type="evidence" value="ECO:0007669"/>
    <property type="project" value="UniProtKB-KW"/>
</dbReference>
<comment type="similarity">
    <text evidence="1 5 6">Belongs to the bacterial ribosomal protein bS21 family.</text>
</comment>
<evidence type="ECO:0000256" key="3">
    <source>
        <dbReference type="ARBA" id="ARBA00023274"/>
    </source>
</evidence>
<dbReference type="GO" id="GO:0003735">
    <property type="term" value="F:structural constituent of ribosome"/>
    <property type="evidence" value="ECO:0007669"/>
    <property type="project" value="InterPro"/>
</dbReference>
<reference evidence="7 8" key="1">
    <citation type="submission" date="2016-12" db="EMBL/GenBank/DDBJ databases">
        <title>Study of bacterial adaptation to deep sea.</title>
        <authorList>
            <person name="Song J."/>
            <person name="Yoshizawa S."/>
            <person name="Kogure K."/>
        </authorList>
    </citation>
    <scope>NUCLEOTIDE SEQUENCE [LARGE SCALE GENOMIC DNA]</scope>
    <source>
        <strain evidence="7 8">SAORIC-165</strain>
    </source>
</reference>
<dbReference type="GO" id="GO:0006412">
    <property type="term" value="P:translation"/>
    <property type="evidence" value="ECO:0007669"/>
    <property type="project" value="UniProtKB-UniRule"/>
</dbReference>
<dbReference type="PANTHER" id="PTHR21109:SF0">
    <property type="entry name" value="SMALL RIBOSOMAL SUBUNIT PROTEIN BS21M"/>
    <property type="match status" value="1"/>
</dbReference>
<dbReference type="PANTHER" id="PTHR21109">
    <property type="entry name" value="MITOCHONDRIAL 28S RIBOSOMAL PROTEIN S21"/>
    <property type="match status" value="1"/>
</dbReference>
<dbReference type="EMBL" id="MQWA01000001">
    <property type="protein sequence ID" value="PQJ29172.1"/>
    <property type="molecule type" value="Genomic_DNA"/>
</dbReference>
<dbReference type="PRINTS" id="PR00976">
    <property type="entry name" value="RIBOSOMALS21"/>
</dbReference>
<evidence type="ECO:0000313" key="8">
    <source>
        <dbReference type="Proteomes" id="UP000239907"/>
    </source>
</evidence>
<dbReference type="AlphaFoldDB" id="A0A2S7U4C7"/>
<keyword evidence="2 5" id="KW-0689">Ribosomal protein</keyword>
<name>A0A2S7U4C7_9BACT</name>
<evidence type="ECO:0000256" key="4">
    <source>
        <dbReference type="ARBA" id="ARBA00035135"/>
    </source>
</evidence>
<sequence>MRGVTINKGEPVDRALKRLKSLLDNEGILEEMRRRRAFETPVLRAKRKCRTASKRNRQRFRYTSPTQDAAAAAAKAARIAAEA</sequence>
<evidence type="ECO:0000256" key="6">
    <source>
        <dbReference type="RuleBase" id="RU000667"/>
    </source>
</evidence>
<organism evidence="7 8">
    <name type="scientific">Rubritalea profundi</name>
    <dbReference type="NCBI Taxonomy" id="1658618"/>
    <lineage>
        <taxon>Bacteria</taxon>
        <taxon>Pseudomonadati</taxon>
        <taxon>Verrucomicrobiota</taxon>
        <taxon>Verrucomicrobiia</taxon>
        <taxon>Verrucomicrobiales</taxon>
        <taxon>Rubritaleaceae</taxon>
        <taxon>Rubritalea</taxon>
    </lineage>
</organism>
<dbReference type="RefSeq" id="WP_105043665.1">
    <property type="nucleotide sequence ID" value="NZ_MQWA01000001.1"/>
</dbReference>
<dbReference type="Proteomes" id="UP000239907">
    <property type="component" value="Unassembled WGS sequence"/>
</dbReference>
<dbReference type="Pfam" id="PF01165">
    <property type="entry name" value="Ribosomal_S21"/>
    <property type="match status" value="1"/>
</dbReference>
<dbReference type="HAMAP" id="MF_00358">
    <property type="entry name" value="Ribosomal_bS21"/>
    <property type="match status" value="1"/>
</dbReference>
<proteinExistence type="inferred from homology"/>
<evidence type="ECO:0000256" key="2">
    <source>
        <dbReference type="ARBA" id="ARBA00022980"/>
    </source>
</evidence>
<keyword evidence="3 5" id="KW-0687">Ribonucleoprotein</keyword>
<comment type="caution">
    <text evidence="7">The sequence shown here is derived from an EMBL/GenBank/DDBJ whole genome shotgun (WGS) entry which is preliminary data.</text>
</comment>
<dbReference type="Gene3D" id="1.20.5.1150">
    <property type="entry name" value="Ribosomal protein S8"/>
    <property type="match status" value="1"/>
</dbReference>
<dbReference type="InterPro" id="IPR038380">
    <property type="entry name" value="Ribosomal_bS21_sf"/>
</dbReference>
<protein>
    <recommendedName>
        <fullName evidence="4 5">Small ribosomal subunit protein bS21</fullName>
    </recommendedName>
</protein>
<dbReference type="InterPro" id="IPR001911">
    <property type="entry name" value="Ribosomal_bS21"/>
</dbReference>
<keyword evidence="8" id="KW-1185">Reference proteome</keyword>
<evidence type="ECO:0000256" key="5">
    <source>
        <dbReference type="HAMAP-Rule" id="MF_00358"/>
    </source>
</evidence>
<accession>A0A2S7U4C7</accession>
<evidence type="ECO:0000313" key="7">
    <source>
        <dbReference type="EMBL" id="PQJ29172.1"/>
    </source>
</evidence>
<dbReference type="GO" id="GO:1990904">
    <property type="term" value="C:ribonucleoprotein complex"/>
    <property type="evidence" value="ECO:0007669"/>
    <property type="project" value="UniProtKB-KW"/>
</dbReference>
<gene>
    <name evidence="5" type="primary">rpsU</name>
    <name evidence="7" type="ORF">BSZ32_12180</name>
</gene>
<dbReference type="OrthoDB" id="9799244at2"/>